<evidence type="ECO:0000259" key="2">
    <source>
        <dbReference type="PROSITE" id="PS50022"/>
    </source>
</evidence>
<dbReference type="Pfam" id="PF18962">
    <property type="entry name" value="Por_Secre_tail"/>
    <property type="match status" value="1"/>
</dbReference>
<dbReference type="Pfam" id="PF00754">
    <property type="entry name" value="F5_F8_type_C"/>
    <property type="match status" value="1"/>
</dbReference>
<dbReference type="AlphaFoldDB" id="A0A1M6JQP6"/>
<dbReference type="InterPro" id="IPR003961">
    <property type="entry name" value="FN3_dom"/>
</dbReference>
<dbReference type="InterPro" id="IPR015943">
    <property type="entry name" value="WD40/YVTN_repeat-like_dom_sf"/>
</dbReference>
<dbReference type="GO" id="GO:0010411">
    <property type="term" value="P:xyloglucan metabolic process"/>
    <property type="evidence" value="ECO:0007669"/>
    <property type="project" value="TreeGrafter"/>
</dbReference>
<dbReference type="InterPro" id="IPR000421">
    <property type="entry name" value="FA58C"/>
</dbReference>
<dbReference type="InterPro" id="IPR052025">
    <property type="entry name" value="Xyloglucanase_GH74"/>
</dbReference>
<feature type="domain" description="F5/8 type C" evidence="2">
    <location>
        <begin position="850"/>
        <end position="1006"/>
    </location>
</feature>
<dbReference type="Gene3D" id="2.60.40.10">
    <property type="entry name" value="Immunoglobulins"/>
    <property type="match status" value="1"/>
</dbReference>
<dbReference type="STRING" id="570521.SAMN04488508_109195"/>
<dbReference type="SUPFAM" id="SSF110296">
    <property type="entry name" value="Oligoxyloglucan reducing end-specific cellobiohydrolase"/>
    <property type="match status" value="2"/>
</dbReference>
<dbReference type="Proteomes" id="UP000184432">
    <property type="component" value="Unassembled WGS sequence"/>
</dbReference>
<dbReference type="PROSITE" id="PS50853">
    <property type="entry name" value="FN3"/>
    <property type="match status" value="1"/>
</dbReference>
<keyword evidence="1" id="KW-0732">Signal</keyword>
<evidence type="ECO:0000259" key="3">
    <source>
        <dbReference type="PROSITE" id="PS50853"/>
    </source>
</evidence>
<evidence type="ECO:0000256" key="1">
    <source>
        <dbReference type="ARBA" id="ARBA00022729"/>
    </source>
</evidence>
<protein>
    <submittedName>
        <fullName evidence="4">Por secretion system C-terminal sorting domain-containing protein</fullName>
    </submittedName>
</protein>
<dbReference type="Gene3D" id="2.60.120.260">
    <property type="entry name" value="Galactose-binding domain-like"/>
    <property type="match status" value="1"/>
</dbReference>
<dbReference type="OrthoDB" id="9757947at2"/>
<evidence type="ECO:0000313" key="4">
    <source>
        <dbReference type="EMBL" id="SHJ48998.1"/>
    </source>
</evidence>
<dbReference type="Gene3D" id="2.130.10.10">
    <property type="entry name" value="YVTN repeat-like/Quinoprotein amine dehydrogenase"/>
    <property type="match status" value="3"/>
</dbReference>
<dbReference type="SUPFAM" id="SSF49785">
    <property type="entry name" value="Galactose-binding domain-like"/>
    <property type="match status" value="1"/>
</dbReference>
<dbReference type="InterPro" id="IPR013783">
    <property type="entry name" value="Ig-like_fold"/>
</dbReference>
<dbReference type="PANTHER" id="PTHR43739:SF5">
    <property type="entry name" value="EXO-ALPHA-SIALIDASE"/>
    <property type="match status" value="1"/>
</dbReference>
<name>A0A1M6JQP6_9FLAO</name>
<dbReference type="EMBL" id="FQYP01000009">
    <property type="protein sequence ID" value="SHJ48998.1"/>
    <property type="molecule type" value="Genomic_DNA"/>
</dbReference>
<dbReference type="InterPro" id="IPR026444">
    <property type="entry name" value="Secre_tail"/>
</dbReference>
<dbReference type="PANTHER" id="PTHR43739">
    <property type="entry name" value="XYLOGLUCANASE (EUROFUNG)"/>
    <property type="match status" value="1"/>
</dbReference>
<dbReference type="CDD" id="cd00063">
    <property type="entry name" value="FN3"/>
    <property type="match status" value="1"/>
</dbReference>
<sequence>MFGNTCPLYCFQTHINMTQLKTPILEHKKVLLLIIFLINSINYQGYSQELFELMQEEDIKVNRLERLGNKYYKNRDKGKGSGYKLYMRNLYWAKRNQNANGRIISNRKVVDESNKFRKLWSQNASPDLKNNTKNNGWQELGPFSWTRTRSWSPGLGRIVSIAVEPANQQIIYAGSPGGGIWKSVDAGQSWEPKGDQMVNMSIWAIAIDPNNTNVVYLGNGAGQIMKSTNAGNSWSEIYQVNGVPRTILISPAGSRIFIGTTKSLYRSTNGGSSFSRVLNDRAEDVKFKPGNTNVVYSCGTSFYRSTNGGGSFSRITSGIVSSERMKMAVTPANPNAVYLVQKRRSSFGYLYRSLDGGSSFSIRSSYNTVSTNQVYFTQASRDMAIAVSDTNANEVHVGGMNYSRSLNGGSSFTTLAAWNQPNDRSYVHADIEVIDYINGTLYIGTDGGVFRSRDRGDNTTDLTQGGLAVRQYYRIGNSVTDPNMIVGGAQDNGTNIMSGSNRQFKEWLGADGMECFVDHKNSNVVYGTTQFGNLYKSTDKGNSIGSISKPGDFSGEWVTPFMNDPIDNKMIYVGYRNLYRSNDGGRRGSWRNITSNINLPGNLDEMAIAASNNNYIYIAEEGRVWRTKNGQSNTPTWTEVSNFRGDVNFIAVDPNNPERVAIAATGSRVYVSNNAGNSWTNIRGNLPNISAQCLVFDDTSANGLYVGMQSGVYYTNDNLSSWVPFSTNLPGVQTTDLEIHYPTRKLRLATYGRGIWESDLYNEQTNPDDINPPSDLTAQITEKDVTLNWKDNSTNENGFTIQRNDGSGFERIDFVSRGVQTYEDKNLENGNYSYRVRAYDSDSYSDFSNTTEVVIGDTNPPNVLDNCTGCTVYDTNSEETGNADHAKQRAADGDPNTYWHTNWYDDNSSHPHFIAIDFGEQRELVGFSYLGRQQGTTGMVKDYILFGWDGSSWQQLSTGSFQKSTLKQSVELNNFSCRYVYFRALSEVDGKRWASVAELSFKYLAPSARNFVANKQSESTPPPVVDLQDFDGIIVYPVPFRDHLTVKGITSKKEVRSIQLIGNNGVVQPIKVEVTEQGIQLDAHALSKGFYILRIQKDGVEKSVKVFKQ</sequence>
<gene>
    <name evidence="4" type="ORF">SAMN04488508_109195</name>
</gene>
<reference evidence="5" key="1">
    <citation type="submission" date="2016-11" db="EMBL/GenBank/DDBJ databases">
        <authorList>
            <person name="Varghese N."/>
            <person name="Submissions S."/>
        </authorList>
    </citation>
    <scope>NUCLEOTIDE SEQUENCE [LARGE SCALE GENOMIC DNA]</scope>
    <source>
        <strain evidence="5">DSM 22623</strain>
    </source>
</reference>
<accession>A0A1M6JQP6</accession>
<keyword evidence="5" id="KW-1185">Reference proteome</keyword>
<dbReference type="InterPro" id="IPR036116">
    <property type="entry name" value="FN3_sf"/>
</dbReference>
<dbReference type="SUPFAM" id="SSF49265">
    <property type="entry name" value="Fibronectin type III"/>
    <property type="match status" value="1"/>
</dbReference>
<evidence type="ECO:0000313" key="5">
    <source>
        <dbReference type="Proteomes" id="UP000184432"/>
    </source>
</evidence>
<dbReference type="PROSITE" id="PS50022">
    <property type="entry name" value="FA58C_3"/>
    <property type="match status" value="1"/>
</dbReference>
<feature type="domain" description="Fibronectin type-III" evidence="3">
    <location>
        <begin position="772"/>
        <end position="861"/>
    </location>
</feature>
<dbReference type="InterPro" id="IPR008979">
    <property type="entry name" value="Galactose-bd-like_sf"/>
</dbReference>
<dbReference type="NCBIfam" id="TIGR04183">
    <property type="entry name" value="Por_Secre_tail"/>
    <property type="match status" value="1"/>
</dbReference>
<organism evidence="4 5">
    <name type="scientific">Aquimarina spongiae</name>
    <dbReference type="NCBI Taxonomy" id="570521"/>
    <lineage>
        <taxon>Bacteria</taxon>
        <taxon>Pseudomonadati</taxon>
        <taxon>Bacteroidota</taxon>
        <taxon>Flavobacteriia</taxon>
        <taxon>Flavobacteriales</taxon>
        <taxon>Flavobacteriaceae</taxon>
        <taxon>Aquimarina</taxon>
    </lineage>
</organism>
<proteinExistence type="predicted"/>